<sequence>MKRRQYIGTVGSIALTPIATTTEVRASSDEEESLTVNEIKEASNAFVKRYDVGTVISVVIPDEVDALSIGVSIETNGDQFDHRYLDSAKDPTESRDDKNIWHFLHQYRDASHTVSINRRGQESIEVEKTEQNILGNPGIEFTHDTRKVADTNFATIQILPESGVQIGFDLDNDYDWLSFETYDEETGEWVEHRWEQKYIEKFDESRWVNMCGCDRPMPTVLRSRGRLKLFGVKNGEKEHIPIIRRRQR</sequence>
<dbReference type="Proteomes" id="UP000823736">
    <property type="component" value="Unassembled WGS sequence"/>
</dbReference>
<dbReference type="EMBL" id="JAGGLC010000003">
    <property type="protein sequence ID" value="MBP1986969.1"/>
    <property type="molecule type" value="Genomic_DNA"/>
</dbReference>
<gene>
    <name evidence="1" type="ORF">J2753_001467</name>
</gene>
<evidence type="ECO:0000313" key="2">
    <source>
        <dbReference type="Proteomes" id="UP000823736"/>
    </source>
</evidence>
<keyword evidence="2" id="KW-1185">Reference proteome</keyword>
<proteinExistence type="predicted"/>
<dbReference type="AlphaFoldDB" id="A0A8T4GVP4"/>
<organism evidence="1 2">
    <name type="scientific">Halolamina salifodinae</name>
    <dbReference type="NCBI Taxonomy" id="1202767"/>
    <lineage>
        <taxon>Archaea</taxon>
        <taxon>Methanobacteriati</taxon>
        <taxon>Methanobacteriota</taxon>
        <taxon>Stenosarchaea group</taxon>
        <taxon>Halobacteria</taxon>
        <taxon>Halobacteriales</taxon>
        <taxon>Haloferacaceae</taxon>
    </lineage>
</organism>
<accession>A0A8T4GVP4</accession>
<reference evidence="1" key="1">
    <citation type="submission" date="2021-03" db="EMBL/GenBank/DDBJ databases">
        <title>Genomic Encyclopedia of Type Strains, Phase IV (KMG-IV): sequencing the most valuable type-strain genomes for metagenomic binning, comparative biology and taxonomic classification.</title>
        <authorList>
            <person name="Goeker M."/>
        </authorList>
    </citation>
    <scope>NUCLEOTIDE SEQUENCE</scope>
    <source>
        <strain evidence="1">DSM 26232</strain>
    </source>
</reference>
<protein>
    <submittedName>
        <fullName evidence="1">Uncharacterized protein</fullName>
    </submittedName>
</protein>
<name>A0A8T4GVP4_9EURY</name>
<evidence type="ECO:0000313" key="1">
    <source>
        <dbReference type="EMBL" id="MBP1986969.1"/>
    </source>
</evidence>
<comment type="caution">
    <text evidence="1">The sequence shown here is derived from an EMBL/GenBank/DDBJ whole genome shotgun (WGS) entry which is preliminary data.</text>
</comment>
<dbReference type="RefSeq" id="WP_209491261.1">
    <property type="nucleotide sequence ID" value="NZ_JAGGLC010000003.1"/>
</dbReference>